<evidence type="ECO:0000313" key="7">
    <source>
        <dbReference type="Proteomes" id="UP000245383"/>
    </source>
</evidence>
<evidence type="ECO:0000313" key="6">
    <source>
        <dbReference type="EMBL" id="PVU97245.1"/>
    </source>
</evidence>
<keyword evidence="4 5" id="KW-0472">Membrane</keyword>
<comment type="subcellular location">
    <subcellularLocation>
        <location evidence="1">Membrane</location>
        <topology evidence="1">Multi-pass membrane protein</topology>
    </subcellularLocation>
</comment>
<keyword evidence="2 5" id="KW-0812">Transmembrane</keyword>
<feature type="transmembrane region" description="Helical" evidence="5">
    <location>
        <begin position="57"/>
        <end position="80"/>
    </location>
</feature>
<dbReference type="AlphaFoldDB" id="A0A2T9YY37"/>
<evidence type="ECO:0000256" key="1">
    <source>
        <dbReference type="ARBA" id="ARBA00004141"/>
    </source>
</evidence>
<dbReference type="GO" id="GO:0016020">
    <property type="term" value="C:membrane"/>
    <property type="evidence" value="ECO:0007669"/>
    <property type="project" value="UniProtKB-SubCell"/>
</dbReference>
<dbReference type="SUPFAM" id="SSF103481">
    <property type="entry name" value="Multidrug resistance efflux transporter EmrE"/>
    <property type="match status" value="1"/>
</dbReference>
<evidence type="ECO:0000256" key="5">
    <source>
        <dbReference type="SAM" id="Phobius"/>
    </source>
</evidence>
<sequence length="486" mass="54850">MNALDTSLGILASLIGSFGHTIGLTLQRKAHIQREQKYSIINNNQHQKPPHLFKDSLWLSGFITFLFSSSICPAIALAYLPVFVTAPLSAVNLAANTICAGIFLNIKISAKEYLSTLLVIFGAVWIAIFATIPEKNRSLKDLLKLYKRPVFITYFTIYEFLLVFIIVFELYLRVLYRRYRAQALRYALEEDQEPIDIFAASSPNNFRSHATNFQTFEADNRYHKLDLQGIPNQVEFGRSHDDLSINVERCNIKHKKLFSNVSKSTQTTPLINNGNHFQASAVSLLASQTPQTNTDFSSISTNFQTFKSNSSTLEAENCYSSNLSTSANFGESAFSLKKIYNRETTLNLIRDYESYSGLMSGFISGLICSQSILFTKTTIELISLTYNGENQFNNPLAWFLLFSLITTALGNLYYFNRGLRLTSTIVMIPLAFCSYTFSALVNSIIYYDQVDQLSFYQLTMAFFGFVMVFTGVGYLSSFEISRASKS</sequence>
<dbReference type="Proteomes" id="UP000245383">
    <property type="component" value="Unassembled WGS sequence"/>
</dbReference>
<dbReference type="PANTHER" id="PTHR12570">
    <property type="match status" value="1"/>
</dbReference>
<comment type="caution">
    <text evidence="6">The sequence shown here is derived from an EMBL/GenBank/DDBJ whole genome shotgun (WGS) entry which is preliminary data.</text>
</comment>
<dbReference type="OrthoDB" id="2504919at2759"/>
<dbReference type="InterPro" id="IPR037185">
    <property type="entry name" value="EmrE-like"/>
</dbReference>
<dbReference type="PANTHER" id="PTHR12570:SF86">
    <property type="entry name" value="ADR321CP"/>
    <property type="match status" value="1"/>
</dbReference>
<accession>A0A2T9YY37</accession>
<feature type="transmembrane region" description="Helical" evidence="5">
    <location>
        <begin position="86"/>
        <end position="106"/>
    </location>
</feature>
<dbReference type="Gene3D" id="1.10.3730.20">
    <property type="match status" value="1"/>
</dbReference>
<feature type="transmembrane region" description="Helical" evidence="5">
    <location>
        <begin position="426"/>
        <end position="447"/>
    </location>
</feature>
<protein>
    <recommendedName>
        <fullName evidence="8">Magnesium transporter</fullName>
    </recommendedName>
</protein>
<reference evidence="6 7" key="1">
    <citation type="journal article" date="2018" name="MBio">
        <title>Comparative Genomics Reveals the Core Gene Toolbox for the Fungus-Insect Symbiosis.</title>
        <authorList>
            <person name="Wang Y."/>
            <person name="Stata M."/>
            <person name="Wang W."/>
            <person name="Stajich J.E."/>
            <person name="White M.M."/>
            <person name="Moncalvo J.M."/>
        </authorList>
    </citation>
    <scope>NUCLEOTIDE SEQUENCE [LARGE SCALE GENOMIC DNA]</scope>
    <source>
        <strain evidence="6 7">SWE-8-4</strain>
    </source>
</reference>
<evidence type="ECO:0000256" key="4">
    <source>
        <dbReference type="ARBA" id="ARBA00023136"/>
    </source>
</evidence>
<organism evidence="6 7">
    <name type="scientific">Smittium simulii</name>
    <dbReference type="NCBI Taxonomy" id="133385"/>
    <lineage>
        <taxon>Eukaryota</taxon>
        <taxon>Fungi</taxon>
        <taxon>Fungi incertae sedis</taxon>
        <taxon>Zoopagomycota</taxon>
        <taxon>Kickxellomycotina</taxon>
        <taxon>Harpellomycetes</taxon>
        <taxon>Harpellales</taxon>
        <taxon>Legeriomycetaceae</taxon>
        <taxon>Smittium</taxon>
    </lineage>
</organism>
<feature type="transmembrane region" description="Helical" evidence="5">
    <location>
        <begin position="395"/>
        <end position="414"/>
    </location>
</feature>
<keyword evidence="3 5" id="KW-1133">Transmembrane helix</keyword>
<gene>
    <name evidence="6" type="ORF">BB561_000659</name>
</gene>
<feature type="transmembrane region" description="Helical" evidence="5">
    <location>
        <begin position="113"/>
        <end position="132"/>
    </location>
</feature>
<evidence type="ECO:0008006" key="8">
    <source>
        <dbReference type="Google" id="ProtNLM"/>
    </source>
</evidence>
<proteinExistence type="predicted"/>
<feature type="transmembrane region" description="Helical" evidence="5">
    <location>
        <begin position="453"/>
        <end position="475"/>
    </location>
</feature>
<dbReference type="Pfam" id="PF05653">
    <property type="entry name" value="Mg_trans_NIPA"/>
    <property type="match status" value="2"/>
</dbReference>
<feature type="transmembrane region" description="Helical" evidence="5">
    <location>
        <begin position="152"/>
        <end position="172"/>
    </location>
</feature>
<feature type="transmembrane region" description="Helical" evidence="5">
    <location>
        <begin position="355"/>
        <end position="375"/>
    </location>
</feature>
<evidence type="ECO:0000256" key="3">
    <source>
        <dbReference type="ARBA" id="ARBA00022989"/>
    </source>
</evidence>
<name>A0A2T9YY37_9FUNG</name>
<feature type="transmembrane region" description="Helical" evidence="5">
    <location>
        <begin position="6"/>
        <end position="26"/>
    </location>
</feature>
<keyword evidence="7" id="KW-1185">Reference proteome</keyword>
<dbReference type="GO" id="GO:0015095">
    <property type="term" value="F:magnesium ion transmembrane transporter activity"/>
    <property type="evidence" value="ECO:0007669"/>
    <property type="project" value="InterPro"/>
</dbReference>
<evidence type="ECO:0000256" key="2">
    <source>
        <dbReference type="ARBA" id="ARBA00022692"/>
    </source>
</evidence>
<dbReference type="EMBL" id="MBFR01000015">
    <property type="protein sequence ID" value="PVU97245.1"/>
    <property type="molecule type" value="Genomic_DNA"/>
</dbReference>
<dbReference type="InterPro" id="IPR008521">
    <property type="entry name" value="Mg_trans_NIPA"/>
</dbReference>